<dbReference type="KEGG" id="plue:EWM63_12995"/>
<dbReference type="OrthoDB" id="6666566at2"/>
<dbReference type="RefSeq" id="WP_130186905.1">
    <property type="nucleotide sequence ID" value="NZ_CP035913.1"/>
</dbReference>
<keyword evidence="4" id="KW-1185">Reference proteome</keyword>
<proteinExistence type="predicted"/>
<dbReference type="EMBL" id="CP035913">
    <property type="protein sequence ID" value="QBE63784.1"/>
    <property type="molecule type" value="Genomic_DNA"/>
</dbReference>
<feature type="region of interest" description="Disordered" evidence="2">
    <location>
        <begin position="37"/>
        <end position="111"/>
    </location>
</feature>
<evidence type="ECO:0000313" key="3">
    <source>
        <dbReference type="EMBL" id="QBE63784.1"/>
    </source>
</evidence>
<dbReference type="AlphaFoldDB" id="A0A4P6KY51"/>
<protein>
    <submittedName>
        <fullName evidence="3">DUF3138 domain-containing protein</fullName>
    </submittedName>
</protein>
<gene>
    <name evidence="3" type="ORF">EWM63_12995</name>
</gene>
<feature type="coiled-coil region" evidence="1">
    <location>
        <begin position="7"/>
        <end position="34"/>
    </location>
</feature>
<name>A0A4P6KY51_9BURK</name>
<evidence type="ECO:0000313" key="4">
    <source>
        <dbReference type="Proteomes" id="UP000290637"/>
    </source>
</evidence>
<evidence type="ECO:0000256" key="2">
    <source>
        <dbReference type="SAM" id="MobiDB-lite"/>
    </source>
</evidence>
<organism evidence="3 4">
    <name type="scientific">Pseudoduganella lutea</name>
    <dbReference type="NCBI Taxonomy" id="321985"/>
    <lineage>
        <taxon>Bacteria</taxon>
        <taxon>Pseudomonadati</taxon>
        <taxon>Pseudomonadota</taxon>
        <taxon>Betaproteobacteria</taxon>
        <taxon>Burkholderiales</taxon>
        <taxon>Oxalobacteraceae</taxon>
        <taxon>Telluria group</taxon>
        <taxon>Pseudoduganella</taxon>
    </lineage>
</organism>
<reference evidence="3 4" key="1">
    <citation type="submission" date="2019-02" db="EMBL/GenBank/DDBJ databases">
        <title>Draft Genome Sequences of Six Type Strains of the Genus Massilia.</title>
        <authorList>
            <person name="Miess H."/>
            <person name="Frediansyhah A."/>
            <person name="Gross H."/>
        </authorList>
    </citation>
    <scope>NUCLEOTIDE SEQUENCE [LARGE SCALE GENOMIC DNA]</scope>
    <source>
        <strain evidence="3 4">DSM 17473</strain>
    </source>
</reference>
<accession>A0A4P6KY51</accession>
<keyword evidence="1" id="KW-0175">Coiled coil</keyword>
<dbReference type="SUPFAM" id="SSF56935">
    <property type="entry name" value="Porins"/>
    <property type="match status" value="1"/>
</dbReference>
<feature type="compositionally biased region" description="Low complexity" evidence="2">
    <location>
        <begin position="37"/>
        <end position="89"/>
    </location>
</feature>
<sequence>MTIAGAAQAAGQSNEDLQRQIEELKAVVKSLQQQVQAQSAPVARTSLATASVTSSATSETAAKAGATAEKTTIGPAAADKADPGAPGVDIAANVDANPGTDTQGADAPQVATKADIDGLRTDLENYKYEQKRNRETKTALTTRGTTIGGSVQARYTSQDPAVRTGSTASAADRSSSFDIPQATLNFAGSLYRDYSEGRNLDYRLAFAYAKNSPGTDGSQLNATDAYIRYSPLPTLTGLEDPRLTITLGQQQIPFGLEAQIGEELRPVINNAQFLGGLGVGTRQIGLIVRGDYDPYVDYGFNYRAPLLEYAFGVVNGSGPNKSDDNNHKDYIARVAFTLPVDYYSVFRELKFGASAYKGKRNLTAGTGTGTGATVVGQGKRDRYGFDIYYNHAPFGVTYEYVEGRDATASNGPVTKSRGQYLTAFYTWGEQWIASSRAQAKYDDFWPKSYQLFARYDAFDPNTALVNDKTKAAILGFNLFFAETTKFQLNLNHYDYQNPAQRSSNELLAQFQFGF</sequence>
<dbReference type="Gene3D" id="2.40.160.10">
    <property type="entry name" value="Porin"/>
    <property type="match status" value="1"/>
</dbReference>
<dbReference type="Proteomes" id="UP000290637">
    <property type="component" value="Chromosome"/>
</dbReference>
<evidence type="ECO:0000256" key="1">
    <source>
        <dbReference type="SAM" id="Coils"/>
    </source>
</evidence>
<dbReference type="InterPro" id="IPR023614">
    <property type="entry name" value="Porin_dom_sf"/>
</dbReference>